<proteinExistence type="inferred from homology"/>
<name>A0A0T5YXN9_9GAMM</name>
<dbReference type="Gene3D" id="3.40.50.10580">
    <property type="entry name" value="ATPase, V1 complex, subunit F"/>
    <property type="match status" value="1"/>
</dbReference>
<dbReference type="GO" id="GO:0046961">
    <property type="term" value="F:proton-transporting ATPase activity, rotational mechanism"/>
    <property type="evidence" value="ECO:0007669"/>
    <property type="project" value="InterPro"/>
</dbReference>
<keyword evidence="3" id="KW-0406">Ion transport</keyword>
<dbReference type="Pfam" id="PF01990">
    <property type="entry name" value="ATP-synt_F"/>
    <property type="match status" value="1"/>
</dbReference>
<comment type="similarity">
    <text evidence="1">Belongs to the V-ATPase F subunit family.</text>
</comment>
<dbReference type="EMBL" id="LMXI01000048">
    <property type="protein sequence ID" value="KRT60034.1"/>
    <property type="molecule type" value="Genomic_DNA"/>
</dbReference>
<dbReference type="InterPro" id="IPR036906">
    <property type="entry name" value="ATPase_V1_fsu_sf"/>
</dbReference>
<evidence type="ECO:0000313" key="4">
    <source>
        <dbReference type="EMBL" id="KRT54901.1"/>
    </source>
</evidence>
<dbReference type="PATRIC" id="fig|54398.3.peg.1649"/>
<evidence type="ECO:0000256" key="1">
    <source>
        <dbReference type="ARBA" id="ARBA00010148"/>
    </source>
</evidence>
<dbReference type="SUPFAM" id="SSF159468">
    <property type="entry name" value="AtpF-like"/>
    <property type="match status" value="1"/>
</dbReference>
<sequence length="117" mass="13114">MAEQTFHTTRLIFMGEAALCDGFRLIGFETHSDPDLETTQRLLGELVKQRQHAFVVIDQRISRSGASMLQQIRHEGGRIVLAEVPSLNNATEFHSPLDEQLSRLIGGTAMERQHESG</sequence>
<gene>
    <name evidence="4" type="ORF">Ga0074115_11124</name>
    <name evidence="5" type="ORF">Ga0076813_164616</name>
</gene>
<keyword evidence="2" id="KW-0813">Transport</keyword>
<protein>
    <submittedName>
        <fullName evidence="4 5">H+-ATPase subunit F/Vma7</fullName>
    </submittedName>
</protein>
<reference evidence="6 7" key="1">
    <citation type="submission" date="2015-11" db="EMBL/GenBank/DDBJ databases">
        <title>The genome of Candidatus Endoriftia persephone in Ridgeia piscesae and population structure of the North Eastern Pacific vestimentiferan symbionts.</title>
        <authorList>
            <person name="Perez M."/>
            <person name="Juniper K.S."/>
        </authorList>
    </citation>
    <scope>NUCLEOTIDE SEQUENCE [LARGE SCALE GENOMIC DNA]</scope>
    <source>
        <strain evidence="5">Ind10</strain>
        <strain evidence="4">Ind11</strain>
    </source>
</reference>
<dbReference type="Proteomes" id="UP000051276">
    <property type="component" value="Unassembled WGS sequence"/>
</dbReference>
<comment type="caution">
    <text evidence="4">The sequence shown here is derived from an EMBL/GenBank/DDBJ whole genome shotgun (WGS) entry which is preliminary data.</text>
</comment>
<dbReference type="AlphaFoldDB" id="A0A0T5YXN9"/>
<dbReference type="EMBL" id="LDXT01000086">
    <property type="protein sequence ID" value="KRT54901.1"/>
    <property type="molecule type" value="Genomic_DNA"/>
</dbReference>
<evidence type="ECO:0000313" key="6">
    <source>
        <dbReference type="Proteomes" id="UP000051276"/>
    </source>
</evidence>
<evidence type="ECO:0000313" key="7">
    <source>
        <dbReference type="Proteomes" id="UP000051634"/>
    </source>
</evidence>
<evidence type="ECO:0000256" key="3">
    <source>
        <dbReference type="ARBA" id="ARBA00023065"/>
    </source>
</evidence>
<dbReference type="InterPro" id="IPR008218">
    <property type="entry name" value="ATPase_V1-cplx_f_g_su"/>
</dbReference>
<evidence type="ECO:0000256" key="2">
    <source>
        <dbReference type="ARBA" id="ARBA00022448"/>
    </source>
</evidence>
<dbReference type="RefSeq" id="WP_057956043.1">
    <property type="nucleotide sequence ID" value="NZ_KQ556904.1"/>
</dbReference>
<organism evidence="4 7">
    <name type="scientific">endosymbiont of Ridgeia piscesae</name>
    <dbReference type="NCBI Taxonomy" id="54398"/>
    <lineage>
        <taxon>Bacteria</taxon>
        <taxon>Pseudomonadati</taxon>
        <taxon>Pseudomonadota</taxon>
        <taxon>Gammaproteobacteria</taxon>
        <taxon>sulfur-oxidizing symbionts</taxon>
    </lineage>
</organism>
<keyword evidence="7" id="KW-1185">Reference proteome</keyword>
<dbReference type="OrthoDB" id="8563782at2"/>
<dbReference type="STRING" id="54398.Ga0074115_11124"/>
<accession>A0A0T5YXN9</accession>
<evidence type="ECO:0000313" key="5">
    <source>
        <dbReference type="EMBL" id="KRT60034.1"/>
    </source>
</evidence>
<dbReference type="Proteomes" id="UP000051634">
    <property type="component" value="Unassembled WGS sequence"/>
</dbReference>